<gene>
    <name evidence="15" type="ORF">DCAF_LOCUS8333</name>
</gene>
<keyword evidence="11" id="KW-0496">Mitochondrion</keyword>
<evidence type="ECO:0000256" key="11">
    <source>
        <dbReference type="ARBA" id="ARBA00023128"/>
    </source>
</evidence>
<proteinExistence type="inferred from homology"/>
<evidence type="ECO:0000256" key="14">
    <source>
        <dbReference type="RuleBase" id="RU363078"/>
    </source>
</evidence>
<dbReference type="GO" id="GO:0005778">
    <property type="term" value="C:peroxisomal membrane"/>
    <property type="evidence" value="ECO:0007669"/>
    <property type="project" value="UniProtKB-SubCell"/>
</dbReference>
<keyword evidence="10 14" id="KW-1133">Transmembrane helix</keyword>
<reference evidence="15 16" key="1">
    <citation type="submission" date="2024-01" db="EMBL/GenBank/DDBJ databases">
        <authorList>
            <person name="Waweru B."/>
        </authorList>
    </citation>
    <scope>NUCLEOTIDE SEQUENCE [LARGE SCALE GENOMIC DNA]</scope>
</reference>
<evidence type="ECO:0000256" key="13">
    <source>
        <dbReference type="ARBA" id="ARBA00025284"/>
    </source>
</evidence>
<keyword evidence="6" id="KW-0962">Peroxisome biogenesis</keyword>
<organism evidence="15 16">
    <name type="scientific">Dovyalis caffra</name>
    <dbReference type="NCBI Taxonomy" id="77055"/>
    <lineage>
        <taxon>Eukaryota</taxon>
        <taxon>Viridiplantae</taxon>
        <taxon>Streptophyta</taxon>
        <taxon>Embryophyta</taxon>
        <taxon>Tracheophyta</taxon>
        <taxon>Spermatophyta</taxon>
        <taxon>Magnoliopsida</taxon>
        <taxon>eudicotyledons</taxon>
        <taxon>Gunneridae</taxon>
        <taxon>Pentapetalae</taxon>
        <taxon>rosids</taxon>
        <taxon>fabids</taxon>
        <taxon>Malpighiales</taxon>
        <taxon>Salicaceae</taxon>
        <taxon>Flacourtieae</taxon>
        <taxon>Dovyalis</taxon>
    </lineage>
</organism>
<dbReference type="Pfam" id="PF14853">
    <property type="entry name" value="Fis1_TPR_C"/>
    <property type="match status" value="1"/>
</dbReference>
<comment type="similarity">
    <text evidence="4">Belongs to the FIS1 family.</text>
</comment>
<keyword evidence="8 14" id="KW-0967">Endosome</keyword>
<evidence type="ECO:0000256" key="4">
    <source>
        <dbReference type="ARBA" id="ARBA00008937"/>
    </source>
</evidence>
<dbReference type="FunFam" id="1.25.40.10:FF:000167">
    <property type="entry name" value="Mitochondrial fission 1 protein"/>
    <property type="match status" value="1"/>
</dbReference>
<evidence type="ECO:0000256" key="9">
    <source>
        <dbReference type="ARBA" id="ARBA00022787"/>
    </source>
</evidence>
<feature type="transmembrane region" description="Helical" evidence="14">
    <location>
        <begin position="175"/>
        <end position="196"/>
    </location>
</feature>
<feature type="transmembrane region" description="Helical" evidence="14">
    <location>
        <begin position="567"/>
        <end position="590"/>
    </location>
</feature>
<dbReference type="InterPro" id="IPR033745">
    <property type="entry name" value="Fis1_cytosol"/>
</dbReference>
<dbReference type="GO" id="GO:0005769">
    <property type="term" value="C:early endosome"/>
    <property type="evidence" value="ECO:0007669"/>
    <property type="project" value="UniProtKB-SubCell"/>
</dbReference>
<evidence type="ECO:0000256" key="3">
    <source>
        <dbReference type="ARBA" id="ARBA00007001"/>
    </source>
</evidence>
<evidence type="ECO:0000313" key="15">
    <source>
        <dbReference type="EMBL" id="CAK7331172.1"/>
    </source>
</evidence>
<dbReference type="PANTHER" id="PTHR12570:SF19">
    <property type="entry name" value="MAGNESIUM TRANSPORTER-RELATED"/>
    <property type="match status" value="1"/>
</dbReference>
<accession>A0AAV1R9R7</accession>
<dbReference type="GO" id="GO:0016559">
    <property type="term" value="P:peroxisome fission"/>
    <property type="evidence" value="ECO:0007669"/>
    <property type="project" value="UniProtKB-ARBA"/>
</dbReference>
<keyword evidence="14" id="KW-0460">Magnesium</keyword>
<dbReference type="InterPro" id="IPR011990">
    <property type="entry name" value="TPR-like_helical_dom_sf"/>
</dbReference>
<dbReference type="InterPro" id="IPR008521">
    <property type="entry name" value="Mg_trans_NIPA"/>
</dbReference>
<feature type="transmembrane region" description="Helical" evidence="14">
    <location>
        <begin position="12"/>
        <end position="28"/>
    </location>
</feature>
<dbReference type="SUPFAM" id="SSF103481">
    <property type="entry name" value="Multidrug resistance efflux transporter EmrE"/>
    <property type="match status" value="1"/>
</dbReference>
<dbReference type="InterPro" id="IPR028061">
    <property type="entry name" value="Fis1_TPR_C"/>
</dbReference>
<dbReference type="SUPFAM" id="SSF48452">
    <property type="entry name" value="TPR-like"/>
    <property type="match status" value="1"/>
</dbReference>
<feature type="transmembrane region" description="Helical" evidence="14">
    <location>
        <begin position="40"/>
        <end position="65"/>
    </location>
</feature>
<dbReference type="PANTHER" id="PTHR12570">
    <property type="match status" value="1"/>
</dbReference>
<keyword evidence="7 14" id="KW-0812">Transmembrane</keyword>
<dbReference type="Pfam" id="PF14852">
    <property type="entry name" value="Fis1_TPR_N"/>
    <property type="match status" value="1"/>
</dbReference>
<dbReference type="GO" id="GO:0005741">
    <property type="term" value="C:mitochondrial outer membrane"/>
    <property type="evidence" value="ECO:0007669"/>
    <property type="project" value="UniProtKB-SubCell"/>
</dbReference>
<evidence type="ECO:0000256" key="8">
    <source>
        <dbReference type="ARBA" id="ARBA00022753"/>
    </source>
</evidence>
<comment type="subcellular location">
    <subcellularLocation>
        <location evidence="14">Cell membrane</location>
        <topology evidence="14">Multi-pass membrane protein</topology>
    </subcellularLocation>
    <subcellularLocation>
        <location evidence="14">Early endosome</location>
    </subcellularLocation>
    <subcellularLocation>
        <location evidence="2">Mitochondrion outer membrane</location>
        <topology evidence="2">Single-pass membrane protein</topology>
    </subcellularLocation>
    <subcellularLocation>
        <location evidence="1">Peroxisome membrane</location>
        <topology evidence="1">Single-pass membrane protein</topology>
    </subcellularLocation>
</comment>
<dbReference type="Proteomes" id="UP001314170">
    <property type="component" value="Unassembled WGS sequence"/>
</dbReference>
<feature type="transmembrane region" description="Helical" evidence="14">
    <location>
        <begin position="148"/>
        <end position="168"/>
    </location>
</feature>
<dbReference type="Pfam" id="PF05653">
    <property type="entry name" value="Mg_trans_NIPA"/>
    <property type="match status" value="1"/>
</dbReference>
<comment type="function">
    <text evidence="13 14">Acts as a Mg(2+) transporter. Can also transport other divalent cations such as Fe(2+), Sr(2+), Ba(2+), Mn(2+) and Co(2+) but to a much less extent than Mg(2+).</text>
</comment>
<dbReference type="AlphaFoldDB" id="A0AAV1R9R7"/>
<name>A0AAV1R9R7_9ROSI</name>
<evidence type="ECO:0000256" key="7">
    <source>
        <dbReference type="ARBA" id="ARBA00022692"/>
    </source>
</evidence>
<evidence type="ECO:0000313" key="16">
    <source>
        <dbReference type="Proteomes" id="UP001314170"/>
    </source>
</evidence>
<evidence type="ECO:0000256" key="6">
    <source>
        <dbReference type="ARBA" id="ARBA00022593"/>
    </source>
</evidence>
<sequence length="593" mass="65305">MGFSVDNLKGFILALLSSLFIGASFIIKKKGLRRAAAASGVRAGVGGFSYLLEPLWWLGMITMIVGEVANFVAYAFAPAVLVTPLGALSIIVSAVLAQFILNEKLHQLGILGCVMCIAGSVVIVIHAPQEVPITSVQEIWSMATQPAFLIYVASVVVLVFILIFHFVPQCGHSNVLVFTGICSLMGSLSVMSVKALGTALKLTFEGNNQLLYPETWFFVFIVATCVITQMNYLNKALDTFNTAVVSPIYYVMFTSLTILASVIMFKDWDDQSVGSIISEICGFLVVLSGTILLHTTKDFERSSSFRGSYATLSPTLSARLCSGNGEFMKQEEENLSPAECKESDQKSQKPILVKKGLKRLYALQLIYWKLELYERGEQGVIVWNNVKEREEQSATVLDRHSSSLLQYTTRAHRALAQKECSKIKKMEAKLGKVVESITNFFAGADQIPWCDRDIIAGCEEEVIEAEKGSSSDEFKNECIMRFSWALVHSRQPEDVHRGLAMLESSLGSTTSPLKQREKLYLLAVGYYRSGDYSRSRELVEECLKMEPEWRQAQSLKKAIEDRIKKDGVIGIGIAATAVGLVAGGIAAALARRN</sequence>
<keyword evidence="14" id="KW-1003">Cell membrane</keyword>
<keyword evidence="14" id="KW-0406">Ion transport</keyword>
<keyword evidence="9" id="KW-1000">Mitochondrion outer membrane</keyword>
<dbReference type="GO" id="GO:0015095">
    <property type="term" value="F:magnesium ion transmembrane transporter activity"/>
    <property type="evidence" value="ECO:0007669"/>
    <property type="project" value="UniProtKB-UniRule"/>
</dbReference>
<keyword evidence="16" id="KW-1185">Reference proteome</keyword>
<dbReference type="EMBL" id="CAWUPB010000913">
    <property type="protein sequence ID" value="CAK7331172.1"/>
    <property type="molecule type" value="Genomic_DNA"/>
</dbReference>
<feature type="transmembrane region" description="Helical" evidence="14">
    <location>
        <begin position="71"/>
        <end position="96"/>
    </location>
</feature>
<evidence type="ECO:0000256" key="12">
    <source>
        <dbReference type="ARBA" id="ARBA00023136"/>
    </source>
</evidence>
<feature type="transmembrane region" description="Helical" evidence="14">
    <location>
        <begin position="276"/>
        <end position="296"/>
    </location>
</feature>
<dbReference type="InterPro" id="IPR037185">
    <property type="entry name" value="EmrE-like"/>
</dbReference>
<protein>
    <recommendedName>
        <fullName evidence="14">Probable magnesium transporter</fullName>
    </recommendedName>
</protein>
<dbReference type="GO" id="GO:0005886">
    <property type="term" value="C:plasma membrane"/>
    <property type="evidence" value="ECO:0007669"/>
    <property type="project" value="UniProtKB-SubCell"/>
</dbReference>
<evidence type="ECO:0000256" key="1">
    <source>
        <dbReference type="ARBA" id="ARBA00004549"/>
    </source>
</evidence>
<dbReference type="Gene3D" id="1.25.40.10">
    <property type="entry name" value="Tetratricopeptide repeat domain"/>
    <property type="match status" value="1"/>
</dbReference>
<keyword evidence="12 14" id="KW-0472">Membrane</keyword>
<comment type="caution">
    <text evidence="15">The sequence shown here is derived from an EMBL/GenBank/DDBJ whole genome shotgun (WGS) entry which is preliminary data.</text>
</comment>
<evidence type="ECO:0000256" key="5">
    <source>
        <dbReference type="ARBA" id="ARBA00011738"/>
    </source>
</evidence>
<dbReference type="InterPro" id="IPR028058">
    <property type="entry name" value="Fis1_TPR_N"/>
</dbReference>
<feature type="transmembrane region" description="Helical" evidence="14">
    <location>
        <begin position="108"/>
        <end position="128"/>
    </location>
</feature>
<keyword evidence="14" id="KW-0813">Transport</keyword>
<comment type="subunit">
    <text evidence="5 14">Homodimer.</text>
</comment>
<comment type="similarity">
    <text evidence="3 14">Belongs to the NIPA (TC 2.A.7) family.</text>
</comment>
<dbReference type="CDD" id="cd12212">
    <property type="entry name" value="Fis1"/>
    <property type="match status" value="1"/>
</dbReference>
<feature type="transmembrane region" description="Helical" evidence="14">
    <location>
        <begin position="240"/>
        <end position="264"/>
    </location>
</feature>
<feature type="transmembrane region" description="Helical" evidence="14">
    <location>
        <begin position="216"/>
        <end position="233"/>
    </location>
</feature>
<evidence type="ECO:0000256" key="10">
    <source>
        <dbReference type="ARBA" id="ARBA00022989"/>
    </source>
</evidence>
<evidence type="ECO:0000256" key="2">
    <source>
        <dbReference type="ARBA" id="ARBA00004572"/>
    </source>
</evidence>